<evidence type="ECO:0000256" key="1">
    <source>
        <dbReference type="ARBA" id="ARBA00038283"/>
    </source>
</evidence>
<dbReference type="Gene3D" id="1.10.10.10">
    <property type="entry name" value="Winged helix-like DNA-binding domain superfamily/Winged helix DNA-binding domain"/>
    <property type="match status" value="1"/>
</dbReference>
<dbReference type="RefSeq" id="WP_228707387.1">
    <property type="nucleotide sequence ID" value="NZ_UGQC01000002.1"/>
</dbReference>
<evidence type="ECO:0000313" key="3">
    <source>
        <dbReference type="EMBL" id="STZ74816.1"/>
    </source>
</evidence>
<dbReference type="GO" id="GO:0003887">
    <property type="term" value="F:DNA-directed DNA polymerase activity"/>
    <property type="evidence" value="ECO:0007669"/>
    <property type="project" value="InterPro"/>
</dbReference>
<dbReference type="EMBL" id="UGQC01000002">
    <property type="protein sequence ID" value="STZ74816.1"/>
    <property type="molecule type" value="Genomic_DNA"/>
</dbReference>
<dbReference type="Proteomes" id="UP000254107">
    <property type="component" value="Unassembled WGS sequence"/>
</dbReference>
<evidence type="ECO:0000259" key="2">
    <source>
        <dbReference type="Pfam" id="PF01051"/>
    </source>
</evidence>
<dbReference type="GeneID" id="302271471"/>
<dbReference type="Pfam" id="PF21205">
    <property type="entry name" value="Rep3_C"/>
    <property type="match status" value="1"/>
</dbReference>
<protein>
    <submittedName>
        <fullName evidence="3">Replication protein</fullName>
    </submittedName>
</protein>
<dbReference type="InterPro" id="IPR036390">
    <property type="entry name" value="WH_DNA-bd_sf"/>
</dbReference>
<dbReference type="InterPro" id="IPR000525">
    <property type="entry name" value="Initiator_Rep_WH1"/>
</dbReference>
<evidence type="ECO:0000313" key="4">
    <source>
        <dbReference type="Proteomes" id="UP000254107"/>
    </source>
</evidence>
<accession>A0A378UBR7</accession>
<name>A0A378UBR7_MORLA</name>
<organism evidence="3 4">
    <name type="scientific">Moraxella lacunata</name>
    <dbReference type="NCBI Taxonomy" id="477"/>
    <lineage>
        <taxon>Bacteria</taxon>
        <taxon>Pseudomonadati</taxon>
        <taxon>Pseudomonadota</taxon>
        <taxon>Gammaproteobacteria</taxon>
        <taxon>Moraxellales</taxon>
        <taxon>Moraxellaceae</taxon>
        <taxon>Moraxella</taxon>
    </lineage>
</organism>
<keyword evidence="4" id="KW-1185">Reference proteome</keyword>
<dbReference type="InterPro" id="IPR036388">
    <property type="entry name" value="WH-like_DNA-bd_sf"/>
</dbReference>
<dbReference type="Pfam" id="PF01051">
    <property type="entry name" value="Rep3_N"/>
    <property type="match status" value="1"/>
</dbReference>
<dbReference type="AlphaFoldDB" id="A0A378UBR7"/>
<dbReference type="SUPFAM" id="SSF46785">
    <property type="entry name" value="Winged helix' DNA-binding domain"/>
    <property type="match status" value="1"/>
</dbReference>
<gene>
    <name evidence="3" type="primary">repE_2</name>
    <name evidence="3" type="ORF">NCTC7911_02997</name>
</gene>
<dbReference type="GO" id="GO:0006270">
    <property type="term" value="P:DNA replication initiation"/>
    <property type="evidence" value="ECO:0007669"/>
    <property type="project" value="InterPro"/>
</dbReference>
<proteinExistence type="inferred from homology"/>
<reference evidence="3 4" key="1">
    <citation type="submission" date="2018-06" db="EMBL/GenBank/DDBJ databases">
        <authorList>
            <consortium name="Pathogen Informatics"/>
            <person name="Doyle S."/>
        </authorList>
    </citation>
    <scope>NUCLEOTIDE SEQUENCE [LARGE SCALE GENOMIC DNA]</scope>
    <source>
        <strain evidence="3 4">NCTC7911</strain>
    </source>
</reference>
<comment type="similarity">
    <text evidence="1">Belongs to the initiator RepB protein family.</text>
</comment>
<feature type="domain" description="Initiator Rep protein WH1" evidence="2">
    <location>
        <begin position="22"/>
        <end position="88"/>
    </location>
</feature>
<sequence>MIKTLNKNLEINTLTLKDHKEYMNSLRLYNLLDALPTHRTDDVVARVVFHEKVVPLLSDLKASFTQFLLNDVAEFSSIYSYRIYQLMMRYRSTGYVKISLNDLRFMLMLMDKYPLTADLKRWVIDTATDEINEKSPYKVKYSLIKKGRKYTHSYFTDRLMPTD</sequence>